<dbReference type="Proteomes" id="UP000249363">
    <property type="component" value="Unassembled WGS sequence"/>
</dbReference>
<feature type="compositionally biased region" description="Polar residues" evidence="5">
    <location>
        <begin position="234"/>
        <end position="253"/>
    </location>
</feature>
<dbReference type="GO" id="GO:0001228">
    <property type="term" value="F:DNA-binding transcription activator activity, RNA polymerase II-specific"/>
    <property type="evidence" value="ECO:0007669"/>
    <property type="project" value="TreeGrafter"/>
</dbReference>
<dbReference type="RefSeq" id="XP_040737355.1">
    <property type="nucleotide sequence ID" value="XM_040881704.1"/>
</dbReference>
<comment type="caution">
    <text evidence="7">The sequence shown here is derived from an EMBL/GenBank/DDBJ whole genome shotgun (WGS) entry which is preliminary data.</text>
</comment>
<accession>A0A364LAV3</accession>
<protein>
    <recommendedName>
        <fullName evidence="6">HMG box domain-containing protein</fullName>
    </recommendedName>
</protein>
<dbReference type="GO" id="GO:0030154">
    <property type="term" value="P:cell differentiation"/>
    <property type="evidence" value="ECO:0007669"/>
    <property type="project" value="TreeGrafter"/>
</dbReference>
<evidence type="ECO:0000256" key="4">
    <source>
        <dbReference type="PROSITE-ProRule" id="PRU00267"/>
    </source>
</evidence>
<proteinExistence type="predicted"/>
<name>A0A364LAV3_TALAM</name>
<dbReference type="FunFam" id="1.10.30.10:FF:000041">
    <property type="entry name" value="HMG box family protein"/>
    <property type="match status" value="1"/>
</dbReference>
<dbReference type="SMART" id="SM00398">
    <property type="entry name" value="HMG"/>
    <property type="match status" value="1"/>
</dbReference>
<reference evidence="7 8" key="1">
    <citation type="journal article" date="2017" name="Biotechnol. Biofuels">
        <title>Differential beta-glucosidase expression as a function of carbon source availability in Talaromyces amestolkiae: a genomic and proteomic approach.</title>
        <authorList>
            <person name="de Eugenio L.I."/>
            <person name="Mendez-Liter J.A."/>
            <person name="Nieto-Dominguez M."/>
            <person name="Alonso L."/>
            <person name="Gil-Munoz J."/>
            <person name="Barriuso J."/>
            <person name="Prieto A."/>
            <person name="Martinez M.J."/>
        </authorList>
    </citation>
    <scope>NUCLEOTIDE SEQUENCE [LARGE SCALE GENOMIC DNA]</scope>
    <source>
        <strain evidence="7 8">CIB</strain>
    </source>
</reference>
<dbReference type="STRING" id="1196081.A0A364LAV3"/>
<dbReference type="Pfam" id="PF00505">
    <property type="entry name" value="HMG_box"/>
    <property type="match status" value="1"/>
</dbReference>
<organism evidence="7 8">
    <name type="scientific">Talaromyces amestolkiae</name>
    <dbReference type="NCBI Taxonomy" id="1196081"/>
    <lineage>
        <taxon>Eukaryota</taxon>
        <taxon>Fungi</taxon>
        <taxon>Dikarya</taxon>
        <taxon>Ascomycota</taxon>
        <taxon>Pezizomycotina</taxon>
        <taxon>Eurotiomycetes</taxon>
        <taxon>Eurotiomycetidae</taxon>
        <taxon>Eurotiales</taxon>
        <taxon>Trichocomaceae</taxon>
        <taxon>Talaromyces</taxon>
        <taxon>Talaromyces sect. Talaromyces</taxon>
    </lineage>
</organism>
<feature type="DNA-binding region" description="HMG box" evidence="4">
    <location>
        <begin position="128"/>
        <end position="196"/>
    </location>
</feature>
<gene>
    <name evidence="7" type="ORF">BHQ10_008853</name>
</gene>
<evidence type="ECO:0000256" key="1">
    <source>
        <dbReference type="ARBA" id="ARBA00023015"/>
    </source>
</evidence>
<dbReference type="GO" id="GO:0000978">
    <property type="term" value="F:RNA polymerase II cis-regulatory region sequence-specific DNA binding"/>
    <property type="evidence" value="ECO:0007669"/>
    <property type="project" value="TreeGrafter"/>
</dbReference>
<dbReference type="AlphaFoldDB" id="A0A364LAV3"/>
<dbReference type="PANTHER" id="PTHR10270">
    <property type="entry name" value="SOX TRANSCRIPTION FACTOR"/>
    <property type="match status" value="1"/>
</dbReference>
<keyword evidence="2 4" id="KW-0238">DNA-binding</keyword>
<dbReference type="EMBL" id="MIKG01000021">
    <property type="protein sequence ID" value="RAO72841.1"/>
    <property type="molecule type" value="Genomic_DNA"/>
</dbReference>
<dbReference type="GO" id="GO:0000122">
    <property type="term" value="P:negative regulation of transcription by RNA polymerase II"/>
    <property type="evidence" value="ECO:0007669"/>
    <property type="project" value="TreeGrafter"/>
</dbReference>
<dbReference type="InterPro" id="IPR036910">
    <property type="entry name" value="HMG_box_dom_sf"/>
</dbReference>
<keyword evidence="4" id="KW-0539">Nucleus</keyword>
<dbReference type="InterPro" id="IPR050140">
    <property type="entry name" value="SRY-related_HMG-box_TF-like"/>
</dbReference>
<dbReference type="PROSITE" id="PS50118">
    <property type="entry name" value="HMG_BOX_2"/>
    <property type="match status" value="1"/>
</dbReference>
<dbReference type="CDD" id="cd01389">
    <property type="entry name" value="HMG-box_ROX1-like"/>
    <property type="match status" value="1"/>
</dbReference>
<evidence type="ECO:0000259" key="6">
    <source>
        <dbReference type="PROSITE" id="PS50118"/>
    </source>
</evidence>
<dbReference type="InterPro" id="IPR009071">
    <property type="entry name" value="HMG_box_dom"/>
</dbReference>
<keyword evidence="3" id="KW-0804">Transcription</keyword>
<feature type="region of interest" description="Disordered" evidence="5">
    <location>
        <begin position="193"/>
        <end position="253"/>
    </location>
</feature>
<dbReference type="Gene3D" id="1.10.30.10">
    <property type="entry name" value="High mobility group box domain"/>
    <property type="match status" value="1"/>
</dbReference>
<dbReference type="OrthoDB" id="6247875at2759"/>
<evidence type="ECO:0000313" key="7">
    <source>
        <dbReference type="EMBL" id="RAO72841.1"/>
    </source>
</evidence>
<dbReference type="GeneID" id="63798067"/>
<evidence type="ECO:0000313" key="8">
    <source>
        <dbReference type="Proteomes" id="UP000249363"/>
    </source>
</evidence>
<evidence type="ECO:0000256" key="3">
    <source>
        <dbReference type="ARBA" id="ARBA00023163"/>
    </source>
</evidence>
<feature type="domain" description="HMG box" evidence="6">
    <location>
        <begin position="128"/>
        <end position="196"/>
    </location>
</feature>
<keyword evidence="8" id="KW-1185">Reference proteome</keyword>
<sequence>MESYAVEPEAGMANSAADLIWTQAIMNFHLTDNEILIPLNITAVIGSSSIDQLKSQLSTFLGRACVAFVDESLGCVRILARPEFHGLGSATDNMVMAQTSTERQFELSDCPVRSPEKINKKIEKRNKVPRPPNAFILYRKHYHSILKEQDPNMHNNDISVTVGSLWNNESEEIKAHFRELAAEAKREHALKYPDYQYAPRKPCEKKRRNSRKPSGNSDFDALTEDEEDHEDHSLQTPCESPLNSSPSTVASGQDQDYFADHTIEELMAFVAVPSPPPESYSYSDFDGTEYTGWVNTANTAQRMAAVAQYNARNQAQAHIQARALKNNTPKFR</sequence>
<evidence type="ECO:0000256" key="2">
    <source>
        <dbReference type="ARBA" id="ARBA00023125"/>
    </source>
</evidence>
<keyword evidence="1" id="KW-0805">Transcription regulation</keyword>
<dbReference type="SUPFAM" id="SSF47095">
    <property type="entry name" value="HMG-box"/>
    <property type="match status" value="1"/>
</dbReference>
<dbReference type="GO" id="GO:0005634">
    <property type="term" value="C:nucleus"/>
    <property type="evidence" value="ECO:0007669"/>
    <property type="project" value="UniProtKB-UniRule"/>
</dbReference>
<dbReference type="PANTHER" id="PTHR10270:SF161">
    <property type="entry name" value="SEX-DETERMINING REGION Y PROTEIN"/>
    <property type="match status" value="1"/>
</dbReference>
<evidence type="ECO:0000256" key="5">
    <source>
        <dbReference type="SAM" id="MobiDB-lite"/>
    </source>
</evidence>